<dbReference type="Proteomes" id="UP000501452">
    <property type="component" value="Chromosome"/>
</dbReference>
<proteinExistence type="predicted"/>
<organism evidence="3 4">
    <name type="scientific">Rubrobacter tropicus</name>
    <dbReference type="NCBI Taxonomy" id="2653851"/>
    <lineage>
        <taxon>Bacteria</taxon>
        <taxon>Bacillati</taxon>
        <taxon>Actinomycetota</taxon>
        <taxon>Rubrobacteria</taxon>
        <taxon>Rubrobacterales</taxon>
        <taxon>Rubrobacteraceae</taxon>
        <taxon>Rubrobacter</taxon>
    </lineage>
</organism>
<dbReference type="KEGG" id="rub:GBA63_07110"/>
<feature type="region of interest" description="Disordered" evidence="1">
    <location>
        <begin position="1"/>
        <end position="23"/>
    </location>
</feature>
<dbReference type="RefSeq" id="WP_166174784.1">
    <property type="nucleotide sequence ID" value="NZ_CP045119.1"/>
</dbReference>
<dbReference type="InterPro" id="IPR022029">
    <property type="entry name" value="YoaR-like_PG-bd"/>
</dbReference>
<feature type="domain" description="YoaR-like putative peptidoglycan binding" evidence="2">
    <location>
        <begin position="100"/>
        <end position="208"/>
    </location>
</feature>
<dbReference type="Pfam" id="PF04294">
    <property type="entry name" value="VanW"/>
    <property type="match status" value="1"/>
</dbReference>
<evidence type="ECO:0000313" key="4">
    <source>
        <dbReference type="Proteomes" id="UP000501452"/>
    </source>
</evidence>
<gene>
    <name evidence="3" type="ORF">GBA63_07110</name>
</gene>
<accession>A0A6G8Q7M7</accession>
<keyword evidence="4" id="KW-1185">Reference proteome</keyword>
<name>A0A6G8Q7M7_9ACTN</name>
<dbReference type="InterPro" id="IPR007391">
    <property type="entry name" value="Vancomycin_resist_VanW"/>
</dbReference>
<dbReference type="Pfam" id="PF12229">
    <property type="entry name" value="PG_binding_4"/>
    <property type="match status" value="2"/>
</dbReference>
<feature type="compositionally biased region" description="Basic residues" evidence="1">
    <location>
        <begin position="12"/>
        <end position="23"/>
    </location>
</feature>
<evidence type="ECO:0000256" key="1">
    <source>
        <dbReference type="SAM" id="MobiDB-lite"/>
    </source>
</evidence>
<evidence type="ECO:0000259" key="2">
    <source>
        <dbReference type="Pfam" id="PF12229"/>
    </source>
</evidence>
<evidence type="ECO:0000313" key="3">
    <source>
        <dbReference type="EMBL" id="QIN82442.1"/>
    </source>
</evidence>
<reference evidence="3 4" key="1">
    <citation type="submission" date="2019-10" db="EMBL/GenBank/DDBJ databases">
        <title>Rubrobacter sp nov SCSIO 52090 isolated from a deep-sea sediment in the South China Sea.</title>
        <authorList>
            <person name="Chen R.W."/>
        </authorList>
    </citation>
    <scope>NUCLEOTIDE SEQUENCE [LARGE SCALE GENOMIC DNA]</scope>
    <source>
        <strain evidence="3 4">SCSIO 52909</strain>
    </source>
</reference>
<dbReference type="PANTHER" id="PTHR35788">
    <property type="entry name" value="EXPORTED PROTEIN-RELATED"/>
    <property type="match status" value="1"/>
</dbReference>
<dbReference type="EMBL" id="CP045119">
    <property type="protein sequence ID" value="QIN82442.1"/>
    <property type="molecule type" value="Genomic_DNA"/>
</dbReference>
<feature type="compositionally biased region" description="Basic and acidic residues" evidence="1">
    <location>
        <begin position="1"/>
        <end position="11"/>
    </location>
</feature>
<dbReference type="InterPro" id="IPR052913">
    <property type="entry name" value="Glycopeptide_resist_protein"/>
</dbReference>
<feature type="domain" description="YoaR-like putative peptidoglycan binding" evidence="2">
    <location>
        <begin position="223"/>
        <end position="335"/>
    </location>
</feature>
<protein>
    <recommendedName>
        <fullName evidence="2">YoaR-like putative peptidoglycan binding domain-containing protein</fullName>
    </recommendedName>
</protein>
<dbReference type="AlphaFoldDB" id="A0A6G8Q7M7"/>
<dbReference type="PANTHER" id="PTHR35788:SF1">
    <property type="entry name" value="EXPORTED PROTEIN"/>
    <property type="match status" value="1"/>
</dbReference>
<sequence>MARVSVREKKVAGRRVSRGRRPIRRGGGRAVRAVVLACAALSVLVALDHLSSSGEIRPGVSVGGVALGGKTPEEAREALGSLAFSRGEVRMTGPGEGAAIPARRLDLRFDAETTVERAYAVGREGGIAERISDRAGSLLGFGVPAEVGYSRQGARVWLRNVAERETAEVRDASVGISGSDVTVTPSRRGYALDVPASLAALDEALRALRKETEMVGEVEQPRVDTAEANAAAGDVREAASAPIRLTSGGQAWSVPRSGITSSLEVVGGDGGLRVELDRDAMGKSLARAYAPLTVEPVEAGYAVEGSSVAVTPGKEGRRVEEEKLLDAVEDGLFRGVREYEVPVAVARPELTTAEAESMKPTEMLGSYRTDYSVVPDDGTRVENLGISSEAVSGTLLAPGETFSMLDHVAGLDYNDSKVIVGGKETTADGGGLCQVTSTLYNAANFAGLDVVERTPHSAQLPYIRPGMDATVWWGGPGTSDDLDMKFRNTTGGYLLLREYVAGDGHVYAEIWGKPDGTEVEMHSEPVYMDGTGSEWVTYQTVERDGEVVFDGELHRDAYEPLVDGRGEAIPPTDVPVAPVDP</sequence>